<gene>
    <name evidence="7" type="ORF">P9H32_15925</name>
</gene>
<evidence type="ECO:0000313" key="8">
    <source>
        <dbReference type="Proteomes" id="UP001290861"/>
    </source>
</evidence>
<organism evidence="7 8">
    <name type="scientific">Pontiella agarivorans</name>
    <dbReference type="NCBI Taxonomy" id="3038953"/>
    <lineage>
        <taxon>Bacteria</taxon>
        <taxon>Pseudomonadati</taxon>
        <taxon>Kiritimatiellota</taxon>
        <taxon>Kiritimatiellia</taxon>
        <taxon>Kiritimatiellales</taxon>
        <taxon>Pontiellaceae</taxon>
        <taxon>Pontiella</taxon>
    </lineage>
</organism>
<keyword evidence="3" id="KW-0997">Cell inner membrane</keyword>
<sequence length="301" mass="34294">MVKVLLTFLLWLVGIMPLFAVRGLGAFIGFVFGNVIRHHRTDAFQALERSMPELSAGERKAIINRMYRLQGVHFVEFIWYSMKGLDRVSQVVEIEGREHADEAFSRGKGMIALTAHIGCFELMPMATAAQGYKLSTIVKKIKDEAVNEVIEKLRSHEGLTFLSSRNAYRDCLKALRRNEAVGMIIDQNMTRDQGIFVDFFGMPACTSPGLAYMAAQSQAPVVPVFIYRKPDGTFRLKVQPMLEPPADRSDEAVYAATRRYNAVIEDAVREAPEQWIWMHRRWNTKPLEGQEIRRRLKKQAG</sequence>
<evidence type="ECO:0000256" key="1">
    <source>
        <dbReference type="ARBA" id="ARBA00004533"/>
    </source>
</evidence>
<keyword evidence="6 7" id="KW-0012">Acyltransferase</keyword>
<evidence type="ECO:0000256" key="3">
    <source>
        <dbReference type="ARBA" id="ARBA00022519"/>
    </source>
</evidence>
<dbReference type="PIRSF" id="PIRSF026649">
    <property type="entry name" value="MsbB"/>
    <property type="match status" value="1"/>
</dbReference>
<dbReference type="RefSeq" id="WP_322609895.1">
    <property type="nucleotide sequence ID" value="NZ_JARVCO010000012.1"/>
</dbReference>
<dbReference type="Pfam" id="PF03279">
    <property type="entry name" value="Lip_A_acyltrans"/>
    <property type="match status" value="1"/>
</dbReference>
<name>A0ABU5N0Z9_9BACT</name>
<keyword evidence="8" id="KW-1185">Reference proteome</keyword>
<keyword evidence="5" id="KW-0472">Membrane</keyword>
<dbReference type="GO" id="GO:0016746">
    <property type="term" value="F:acyltransferase activity"/>
    <property type="evidence" value="ECO:0007669"/>
    <property type="project" value="UniProtKB-KW"/>
</dbReference>
<accession>A0ABU5N0Z9</accession>
<comment type="caution">
    <text evidence="7">The sequence shown here is derived from an EMBL/GenBank/DDBJ whole genome shotgun (WGS) entry which is preliminary data.</text>
</comment>
<keyword evidence="2" id="KW-1003">Cell membrane</keyword>
<evidence type="ECO:0000313" key="7">
    <source>
        <dbReference type="EMBL" id="MDZ8120120.1"/>
    </source>
</evidence>
<evidence type="ECO:0000256" key="2">
    <source>
        <dbReference type="ARBA" id="ARBA00022475"/>
    </source>
</evidence>
<evidence type="ECO:0000256" key="5">
    <source>
        <dbReference type="ARBA" id="ARBA00023136"/>
    </source>
</evidence>
<dbReference type="Proteomes" id="UP001290861">
    <property type="component" value="Unassembled WGS sequence"/>
</dbReference>
<reference evidence="7 8" key="1">
    <citation type="journal article" date="2024" name="Appl. Environ. Microbiol.">
        <title>Pontiella agarivorans sp. nov., a novel marine anaerobic bacterium capable of degrading macroalgal polysaccharides and fixing nitrogen.</title>
        <authorList>
            <person name="Liu N."/>
            <person name="Kivenson V."/>
            <person name="Peng X."/>
            <person name="Cui Z."/>
            <person name="Lankiewicz T.S."/>
            <person name="Gosselin K.M."/>
            <person name="English C.J."/>
            <person name="Blair E.M."/>
            <person name="O'Malley M.A."/>
            <person name="Valentine D.L."/>
        </authorList>
    </citation>
    <scope>NUCLEOTIDE SEQUENCE [LARGE SCALE GENOMIC DNA]</scope>
    <source>
        <strain evidence="7 8">NLcol2</strain>
    </source>
</reference>
<dbReference type="PANTHER" id="PTHR30606:SF10">
    <property type="entry name" value="PHOSPHATIDYLINOSITOL MANNOSIDE ACYLTRANSFERASE"/>
    <property type="match status" value="1"/>
</dbReference>
<evidence type="ECO:0000256" key="6">
    <source>
        <dbReference type="ARBA" id="ARBA00023315"/>
    </source>
</evidence>
<protein>
    <submittedName>
        <fullName evidence="7">Lysophospholipid acyltransferase family protein</fullName>
    </submittedName>
</protein>
<comment type="subcellular location">
    <subcellularLocation>
        <location evidence="1">Cell inner membrane</location>
    </subcellularLocation>
</comment>
<keyword evidence="4" id="KW-0808">Transferase</keyword>
<dbReference type="EMBL" id="JARVCO010000012">
    <property type="protein sequence ID" value="MDZ8120120.1"/>
    <property type="molecule type" value="Genomic_DNA"/>
</dbReference>
<evidence type="ECO:0000256" key="4">
    <source>
        <dbReference type="ARBA" id="ARBA00022679"/>
    </source>
</evidence>
<dbReference type="CDD" id="cd07984">
    <property type="entry name" value="LPLAT_LABLAT-like"/>
    <property type="match status" value="1"/>
</dbReference>
<dbReference type="InterPro" id="IPR004960">
    <property type="entry name" value="LipA_acyltrans"/>
</dbReference>
<dbReference type="PANTHER" id="PTHR30606">
    <property type="entry name" value="LIPID A BIOSYNTHESIS LAUROYL ACYLTRANSFERASE"/>
    <property type="match status" value="1"/>
</dbReference>
<proteinExistence type="predicted"/>